<dbReference type="InterPro" id="IPR004095">
    <property type="entry name" value="TGS"/>
</dbReference>
<organism evidence="2">
    <name type="scientific">Megafenestra aurita</name>
    <dbReference type="NCBI Taxonomy" id="2291010"/>
    <lineage>
        <taxon>Eukaryota</taxon>
        <taxon>Metazoa</taxon>
        <taxon>Ecdysozoa</taxon>
        <taxon>Arthropoda</taxon>
        <taxon>Crustacea</taxon>
        <taxon>Branchiopoda</taxon>
        <taxon>Diplostraca</taxon>
        <taxon>Cladocera</taxon>
        <taxon>Anomopoda</taxon>
        <taxon>Daphniidae</taxon>
        <taxon>Megafenestra</taxon>
    </lineage>
</organism>
<dbReference type="InterPro" id="IPR012676">
    <property type="entry name" value="TGS-like"/>
</dbReference>
<dbReference type="GO" id="GO:0003723">
    <property type="term" value="F:RNA binding"/>
    <property type="evidence" value="ECO:0007669"/>
    <property type="project" value="TreeGrafter"/>
</dbReference>
<dbReference type="SUPFAM" id="SSF81271">
    <property type="entry name" value="TGS-like"/>
    <property type="match status" value="1"/>
</dbReference>
<name>A0A4Y7NI19_9CRUS</name>
<dbReference type="InterPro" id="IPR012675">
    <property type="entry name" value="Beta-grasp_dom_sf"/>
</dbReference>
<evidence type="ECO:0000313" key="2">
    <source>
        <dbReference type="EMBL" id="SVE92533.1"/>
    </source>
</evidence>
<dbReference type="Gene3D" id="3.10.20.30">
    <property type="match status" value="1"/>
</dbReference>
<dbReference type="CDD" id="cd01667">
    <property type="entry name" value="TGS_ThrRS"/>
    <property type="match status" value="1"/>
</dbReference>
<dbReference type="EMBL" id="LR022914">
    <property type="protein sequence ID" value="SVE92533.1"/>
    <property type="molecule type" value="mRNA"/>
</dbReference>
<reference evidence="2" key="1">
    <citation type="submission" date="2018-08" db="EMBL/GenBank/DDBJ databases">
        <authorList>
            <person name="Cornetti L."/>
        </authorList>
    </citation>
    <scope>NUCLEOTIDE SEQUENCE</scope>
    <source>
        <strain evidence="2">CH-H-2</strain>
    </source>
</reference>
<dbReference type="GO" id="GO:0005524">
    <property type="term" value="F:ATP binding"/>
    <property type="evidence" value="ECO:0007669"/>
    <property type="project" value="InterPro"/>
</dbReference>
<dbReference type="PANTHER" id="PTHR42753:SF9">
    <property type="entry name" value="LARGE RIBOSOMAL SUBUNIT PROTEIN ML39"/>
    <property type="match status" value="1"/>
</dbReference>
<sequence length="325" mass="36795">MNHHVKLFYSRRLSTLSNVQVSQTNKLSINEIREKRLSIFDKELKRQQALITRLEKIEVSFKGLNNESTTLIMNKGVSTPFNCAQHINELLTKQSVVAEINGEVWDMHRPIPSDCTLKLLHMKAEDPQQASLVNKTFWRSCSFLLGAVIENSFEDDVPAVLHSFPPANVRSGSFVHDVYLNLESWVPTQNDLRKIAATFQKFIRNNMIFQRLDIDSTLALKMFEDNVFKAEQIPHIATKSNSGQSVTVYRVGDHIDISRGPMIASTSLVGRCSIASVHKLESGIYRFQGVALPSDIYINHFAFGILESRARKQNPARIPELSAKT</sequence>
<dbReference type="Pfam" id="PF02824">
    <property type="entry name" value="TGS"/>
    <property type="match status" value="1"/>
</dbReference>
<dbReference type="PANTHER" id="PTHR42753">
    <property type="entry name" value="MITOCHONDRIAL RIBOSOME PROTEIN L39/PROLYL-TRNA LIGASE FAMILY MEMBER"/>
    <property type="match status" value="1"/>
</dbReference>
<dbReference type="SMART" id="SM00863">
    <property type="entry name" value="tRNA_SAD"/>
    <property type="match status" value="1"/>
</dbReference>
<dbReference type="PROSITE" id="PS51880">
    <property type="entry name" value="TGS"/>
    <property type="match status" value="1"/>
</dbReference>
<dbReference type="AlphaFoldDB" id="A0A4Y7NI19"/>
<accession>A0A4Y7NI19</accession>
<dbReference type="Gene3D" id="3.30.980.10">
    <property type="entry name" value="Threonyl-trna Synthetase, Chain A, domain 2"/>
    <property type="match status" value="1"/>
</dbReference>
<dbReference type="GO" id="GO:0004812">
    <property type="term" value="F:aminoacyl-tRNA ligase activity"/>
    <property type="evidence" value="ECO:0007669"/>
    <property type="project" value="InterPro"/>
</dbReference>
<dbReference type="GO" id="GO:0005739">
    <property type="term" value="C:mitochondrion"/>
    <property type="evidence" value="ECO:0007669"/>
    <property type="project" value="TreeGrafter"/>
</dbReference>
<dbReference type="InterPro" id="IPR012947">
    <property type="entry name" value="tRNA_SAD"/>
</dbReference>
<evidence type="ECO:0000259" key="1">
    <source>
        <dbReference type="PROSITE" id="PS51880"/>
    </source>
</evidence>
<dbReference type="SUPFAM" id="SSF55186">
    <property type="entry name" value="ThrRS/AlaRS common domain"/>
    <property type="match status" value="1"/>
</dbReference>
<dbReference type="InterPro" id="IPR018163">
    <property type="entry name" value="Thr/Ala-tRNA-synth_IIc_edit"/>
</dbReference>
<dbReference type="GO" id="GO:0043039">
    <property type="term" value="P:tRNA aminoacylation"/>
    <property type="evidence" value="ECO:0007669"/>
    <property type="project" value="InterPro"/>
</dbReference>
<proteinExistence type="evidence at transcript level"/>
<dbReference type="InterPro" id="IPR050062">
    <property type="entry name" value="Pro-tRNA_synthetase"/>
</dbReference>
<feature type="domain" description="TGS" evidence="1">
    <location>
        <begin position="55"/>
        <end position="121"/>
    </location>
</feature>
<protein>
    <submittedName>
        <fullName evidence="2">EOG090X0A3R</fullName>
    </submittedName>
</protein>
<gene>
    <name evidence="2" type="primary">EOG090X0A3R</name>
</gene>